<sequence>MADEMCDNSGGGGGDTPSKVVVDGQKLPPMVVEVADDKNKSPRHPRWTRQETLTLIEGKKVAENRGRRGRRSSSVFGSDQVEPKWDSVASYCKQHGVNRGPVQCRKRWSNMVGDFKKIKAWESQVKQESDSYWLMRNDLRKENKLPGFFDQEVFDVLDGKAFTKAEYKLALVTVSADTKDENGVGVVAGDEEEEEEEGEAEVEEDVVFDSGRRAVSDDGLFPDSDKMEEEADNPIPGSPDPMPISGDFRVIQTGEEMSNISPGLLTSNDLFTLKSTLNEQQTNWASWKGRMPQEGCKRRRVSTDELHNKNFNARLIEVLEKNVNSLNARLEAENTNCQLERDERKDYNNNLVSALNRISDALTKIADKL</sequence>
<proteinExistence type="predicted"/>
<dbReference type="PANTHER" id="PTHR47211:SF3">
    <property type="entry name" value="TRIHELIX TRANSCRIPTION FACTOR ASR3-LIKE"/>
    <property type="match status" value="1"/>
</dbReference>
<dbReference type="AlphaFoldDB" id="A0A9R1X6Z1"/>
<organism evidence="4 5">
    <name type="scientific">Lactuca sativa</name>
    <name type="common">Garden lettuce</name>
    <dbReference type="NCBI Taxonomy" id="4236"/>
    <lineage>
        <taxon>Eukaryota</taxon>
        <taxon>Viridiplantae</taxon>
        <taxon>Streptophyta</taxon>
        <taxon>Embryophyta</taxon>
        <taxon>Tracheophyta</taxon>
        <taxon>Spermatophyta</taxon>
        <taxon>Magnoliopsida</taxon>
        <taxon>eudicotyledons</taxon>
        <taxon>Gunneridae</taxon>
        <taxon>Pentapetalae</taxon>
        <taxon>asterids</taxon>
        <taxon>campanulids</taxon>
        <taxon>Asterales</taxon>
        <taxon>Asteraceae</taxon>
        <taxon>Cichorioideae</taxon>
        <taxon>Cichorieae</taxon>
        <taxon>Lactucinae</taxon>
        <taxon>Lactuca</taxon>
    </lineage>
</organism>
<feature type="region of interest" description="Disordered" evidence="2">
    <location>
        <begin position="58"/>
        <end position="82"/>
    </location>
</feature>
<keyword evidence="1" id="KW-0175">Coiled coil</keyword>
<protein>
    <recommendedName>
        <fullName evidence="3">Myb-like domain-containing protein</fullName>
    </recommendedName>
</protein>
<dbReference type="GO" id="GO:0006355">
    <property type="term" value="P:regulation of DNA-templated transcription"/>
    <property type="evidence" value="ECO:0000318"/>
    <property type="project" value="GO_Central"/>
</dbReference>
<reference evidence="4 5" key="1">
    <citation type="journal article" date="2017" name="Nat. Commun.">
        <title>Genome assembly with in vitro proximity ligation data and whole-genome triplication in lettuce.</title>
        <authorList>
            <person name="Reyes-Chin-Wo S."/>
            <person name="Wang Z."/>
            <person name="Yang X."/>
            <person name="Kozik A."/>
            <person name="Arikit S."/>
            <person name="Song C."/>
            <person name="Xia L."/>
            <person name="Froenicke L."/>
            <person name="Lavelle D.O."/>
            <person name="Truco M.J."/>
            <person name="Xia R."/>
            <person name="Zhu S."/>
            <person name="Xu C."/>
            <person name="Xu H."/>
            <person name="Xu X."/>
            <person name="Cox K."/>
            <person name="Korf I."/>
            <person name="Meyers B.C."/>
            <person name="Michelmore R.W."/>
        </authorList>
    </citation>
    <scope>NUCLEOTIDE SEQUENCE [LARGE SCALE GENOMIC DNA]</scope>
    <source>
        <strain evidence="5">cv. Salinas</strain>
        <tissue evidence="4">Seedlings</tissue>
    </source>
</reference>
<feature type="domain" description="Myb-like" evidence="3">
    <location>
        <begin position="39"/>
        <end position="112"/>
    </location>
</feature>
<dbReference type="InterPro" id="IPR001005">
    <property type="entry name" value="SANT/Myb"/>
</dbReference>
<dbReference type="PANTHER" id="PTHR47211">
    <property type="entry name" value="TRIHELIX TRANSCRIPTION FACTOR ASR3"/>
    <property type="match status" value="1"/>
</dbReference>
<dbReference type="EMBL" id="NBSK02000005">
    <property type="protein sequence ID" value="KAJ0203110.1"/>
    <property type="molecule type" value="Genomic_DNA"/>
</dbReference>
<feature type="region of interest" description="Disordered" evidence="2">
    <location>
        <begin position="213"/>
        <end position="244"/>
    </location>
</feature>
<evidence type="ECO:0000259" key="3">
    <source>
        <dbReference type="PROSITE" id="PS50090"/>
    </source>
</evidence>
<feature type="region of interest" description="Disordered" evidence="2">
    <location>
        <begin position="1"/>
        <end position="22"/>
    </location>
</feature>
<name>A0A9R1X6Z1_LACSA</name>
<dbReference type="GO" id="GO:0005634">
    <property type="term" value="C:nucleus"/>
    <property type="evidence" value="ECO:0000318"/>
    <property type="project" value="GO_Central"/>
</dbReference>
<keyword evidence="5" id="KW-1185">Reference proteome</keyword>
<comment type="caution">
    <text evidence="4">The sequence shown here is derived from an EMBL/GenBank/DDBJ whole genome shotgun (WGS) entry which is preliminary data.</text>
</comment>
<dbReference type="InterPro" id="IPR044822">
    <property type="entry name" value="Myb_DNA-bind_4"/>
</dbReference>
<dbReference type="Pfam" id="PF13837">
    <property type="entry name" value="Myb_DNA-bind_4"/>
    <property type="match status" value="1"/>
</dbReference>
<evidence type="ECO:0000256" key="2">
    <source>
        <dbReference type="SAM" id="MobiDB-lite"/>
    </source>
</evidence>
<dbReference type="Proteomes" id="UP000235145">
    <property type="component" value="Unassembled WGS sequence"/>
</dbReference>
<accession>A0A9R1X6Z1</accession>
<dbReference type="PROSITE" id="PS50090">
    <property type="entry name" value="MYB_LIKE"/>
    <property type="match status" value="1"/>
</dbReference>
<gene>
    <name evidence="4" type="ORF">LSAT_V11C500232840</name>
</gene>
<evidence type="ECO:0000313" key="5">
    <source>
        <dbReference type="Proteomes" id="UP000235145"/>
    </source>
</evidence>
<evidence type="ECO:0000313" key="4">
    <source>
        <dbReference type="EMBL" id="KAJ0203110.1"/>
    </source>
</evidence>
<feature type="coiled-coil region" evidence="1">
    <location>
        <begin position="316"/>
        <end position="350"/>
    </location>
</feature>
<dbReference type="Gene3D" id="1.10.10.60">
    <property type="entry name" value="Homeodomain-like"/>
    <property type="match status" value="1"/>
</dbReference>
<evidence type="ECO:0000256" key="1">
    <source>
        <dbReference type="SAM" id="Coils"/>
    </source>
</evidence>